<dbReference type="HOGENOM" id="CLU_1365024_0_0_11"/>
<proteinExistence type="predicted"/>
<evidence type="ECO:0000313" key="4">
    <source>
        <dbReference type="Proteomes" id="UP000002219"/>
    </source>
</evidence>
<keyword evidence="4" id="KW-1185">Reference proteome</keyword>
<organism evidence="3 4">
    <name type="scientific">Nocardiopsis dassonvillei (strain ATCC 23218 / DSM 43111 / CIP 107115 / JCM 7437 / KCTC 9190 / NBRC 14626 / NCTC 10488 / NRRL B-5397 / IMRU 509)</name>
    <name type="common">Actinomadura dassonvillei</name>
    <dbReference type="NCBI Taxonomy" id="446468"/>
    <lineage>
        <taxon>Bacteria</taxon>
        <taxon>Bacillati</taxon>
        <taxon>Actinomycetota</taxon>
        <taxon>Actinomycetes</taxon>
        <taxon>Streptosporangiales</taxon>
        <taxon>Nocardiopsidaceae</taxon>
        <taxon>Nocardiopsis</taxon>
    </lineage>
</organism>
<keyword evidence="2" id="KW-1133">Transmembrane helix</keyword>
<dbReference type="Proteomes" id="UP000002219">
    <property type="component" value="Chromosome 2"/>
</dbReference>
<reference evidence="3 4" key="1">
    <citation type="journal article" date="2010" name="Stand. Genomic Sci.">
        <title>Complete genome sequence of Nocardiopsis dassonvillei type strain (IMRU 509).</title>
        <authorList>
            <person name="Sun H."/>
            <person name="Lapidus A."/>
            <person name="Nolan M."/>
            <person name="Lucas S."/>
            <person name="Del Rio T.G."/>
            <person name="Tice H."/>
            <person name="Cheng J.F."/>
            <person name="Tapia R."/>
            <person name="Han C."/>
            <person name="Goodwin L."/>
            <person name="Pitluck S."/>
            <person name="Pagani I."/>
            <person name="Ivanova N."/>
            <person name="Mavromatis K."/>
            <person name="Mikhailova N."/>
            <person name="Pati A."/>
            <person name="Chen A."/>
            <person name="Palaniappan K."/>
            <person name="Land M."/>
            <person name="Hauser L."/>
            <person name="Chang Y.J."/>
            <person name="Jeffries C.D."/>
            <person name="Djao O.D."/>
            <person name="Rohde M."/>
            <person name="Sikorski J."/>
            <person name="Goker M."/>
            <person name="Woyke T."/>
            <person name="Bristow J."/>
            <person name="Eisen J.A."/>
            <person name="Markowitz V."/>
            <person name="Hugenholtz P."/>
            <person name="Kyrpides N.C."/>
            <person name="Klenk H.P."/>
        </authorList>
    </citation>
    <scope>NUCLEOTIDE SEQUENCE [LARGE SCALE GENOMIC DNA]</scope>
    <source>
        <strain evidence="4">ATCC 23218 / DSM 43111 / CIP 107115 / JCM 7437 / KCTC 9190 / NBRC 14626 / NCTC 10488 / NRRL B-5397 / IMRU 509</strain>
        <plasmid evidence="4">Chromosome 2</plasmid>
    </source>
</reference>
<name>D7B9N8_NOCDD</name>
<feature type="region of interest" description="Disordered" evidence="1">
    <location>
        <begin position="169"/>
        <end position="200"/>
    </location>
</feature>
<gene>
    <name evidence="3" type="ordered locus">Ndas_5517</name>
</gene>
<evidence type="ECO:0000256" key="1">
    <source>
        <dbReference type="SAM" id="MobiDB-lite"/>
    </source>
</evidence>
<feature type="transmembrane region" description="Helical" evidence="2">
    <location>
        <begin position="45"/>
        <end position="68"/>
    </location>
</feature>
<dbReference type="AlphaFoldDB" id="D7B9N8"/>
<keyword evidence="2" id="KW-0472">Membrane</keyword>
<geneLocation type="plasmid" evidence="4">
    <name>pNDAS01</name>
</geneLocation>
<feature type="region of interest" description="Disordered" evidence="1">
    <location>
        <begin position="1"/>
        <end position="30"/>
    </location>
</feature>
<keyword evidence="2" id="KW-0812">Transmembrane</keyword>
<evidence type="ECO:0000256" key="2">
    <source>
        <dbReference type="SAM" id="Phobius"/>
    </source>
</evidence>
<feature type="compositionally biased region" description="Basic and acidic residues" evidence="1">
    <location>
        <begin position="190"/>
        <end position="200"/>
    </location>
</feature>
<dbReference type="STRING" id="446468.Ndas_5517"/>
<accession>D7B9N8</accession>
<dbReference type="EMBL" id="CP002041">
    <property type="protein sequence ID" value="ADH70896.1"/>
    <property type="molecule type" value="Genomic_DNA"/>
</dbReference>
<protein>
    <submittedName>
        <fullName evidence="3">Uncharacterized protein</fullName>
    </submittedName>
</protein>
<evidence type="ECO:0000313" key="3">
    <source>
        <dbReference type="EMBL" id="ADH70896.1"/>
    </source>
</evidence>
<sequence length="200" mass="21615">MFTRASPHGSRRARGPYPRPGRQVLPAGRRGEADLKGARLDPLQVALTIGGALIGASSLLVASVALGARWEGRGEADRELAEAKRYDLAVSRDPRVVEAAALRATLDAYRSADSAVRKELEGAEQTVRRSEKEAVAREKRVQAHFEKLGDTERAVDRLLRLNRPGGVRAALRGARRGAARPFRSSPAPGPKRETGRGART</sequence>
<dbReference type="KEGG" id="nda:Ndas_5517"/>